<evidence type="ECO:0000313" key="2">
    <source>
        <dbReference type="EMBL" id="SEU48039.1"/>
    </source>
</evidence>
<accession>A0A1I0LVN1</accession>
<keyword evidence="3" id="KW-1185">Reference proteome</keyword>
<sequence>MIKRYLAVAATAAVTLTAGAFPAHAAPAQELRLRAGLTLYIPIQWVVHRFGPDNMQVVTGKCGRAVGWRTAECDSFYILGPSFIKYGAEGFGPYTGKDPYYTASDVQPCPFNGKWGETIGPKVSRGLRQVGPGHKAAYNAWKSTCSDYRFTQVKAHFTQREWYLPKSKILVVDQWNTPGLADTLKHADWR</sequence>
<feature type="signal peptide" evidence="1">
    <location>
        <begin position="1"/>
        <end position="25"/>
    </location>
</feature>
<protein>
    <submittedName>
        <fullName evidence="2">Uncharacterized protein</fullName>
    </submittedName>
</protein>
<feature type="chain" id="PRO_5011640660" evidence="1">
    <location>
        <begin position="26"/>
        <end position="190"/>
    </location>
</feature>
<dbReference type="OrthoDB" id="3680186at2"/>
<dbReference type="EMBL" id="FOHX01000034">
    <property type="protein sequence ID" value="SEU48039.1"/>
    <property type="molecule type" value="Genomic_DNA"/>
</dbReference>
<evidence type="ECO:0000313" key="3">
    <source>
        <dbReference type="Proteomes" id="UP000199361"/>
    </source>
</evidence>
<dbReference type="STRING" id="568860.SAMN05421811_1347"/>
<gene>
    <name evidence="2" type="ORF">SAMN05421811_1347</name>
</gene>
<reference evidence="2 3" key="1">
    <citation type="submission" date="2016-10" db="EMBL/GenBank/DDBJ databases">
        <authorList>
            <person name="de Groot N.N."/>
        </authorList>
    </citation>
    <scope>NUCLEOTIDE SEQUENCE [LARGE SCALE GENOMIC DNA]</scope>
    <source>
        <strain evidence="2 3">CGMCC 4.5598</strain>
    </source>
</reference>
<dbReference type="AlphaFoldDB" id="A0A1I0LVN1"/>
<dbReference type="Proteomes" id="UP000199361">
    <property type="component" value="Unassembled WGS sequence"/>
</dbReference>
<name>A0A1I0LVN1_9ACTN</name>
<keyword evidence="1" id="KW-0732">Signal</keyword>
<proteinExistence type="predicted"/>
<evidence type="ECO:0000256" key="1">
    <source>
        <dbReference type="SAM" id="SignalP"/>
    </source>
</evidence>
<organism evidence="2 3">
    <name type="scientific">Nonomuraea wenchangensis</name>
    <dbReference type="NCBI Taxonomy" id="568860"/>
    <lineage>
        <taxon>Bacteria</taxon>
        <taxon>Bacillati</taxon>
        <taxon>Actinomycetota</taxon>
        <taxon>Actinomycetes</taxon>
        <taxon>Streptosporangiales</taxon>
        <taxon>Streptosporangiaceae</taxon>
        <taxon>Nonomuraea</taxon>
    </lineage>
</organism>
<dbReference type="RefSeq" id="WP_091094401.1">
    <property type="nucleotide sequence ID" value="NZ_FOHX01000034.1"/>
</dbReference>